<accession>A0A345Z3F0</accession>
<name>A0A345Z3F0_9MOLU</name>
<evidence type="ECO:0000313" key="2">
    <source>
        <dbReference type="Proteomes" id="UP000254792"/>
    </source>
</evidence>
<dbReference type="KEGG" id="salx:SALLE_v1c04550"/>
<organism evidence="1 2">
    <name type="scientific">Spiroplasma alleghenense</name>
    <dbReference type="NCBI Taxonomy" id="216931"/>
    <lineage>
        <taxon>Bacteria</taxon>
        <taxon>Bacillati</taxon>
        <taxon>Mycoplasmatota</taxon>
        <taxon>Mollicutes</taxon>
        <taxon>Entomoplasmatales</taxon>
        <taxon>Spiroplasmataceae</taxon>
        <taxon>Spiroplasma</taxon>
    </lineage>
</organism>
<dbReference type="OrthoDB" id="391832at2"/>
<reference evidence="1 2" key="1">
    <citation type="submission" date="2018-07" db="EMBL/GenBank/DDBJ databases">
        <title>Complete genome sequence of Spiroplasma alleghenense PLHS-1 (ATCC 51752).</title>
        <authorList>
            <person name="Chou L."/>
            <person name="Lee T.-Y."/>
            <person name="Tsai Y.-M."/>
            <person name="Kuo C.-H."/>
        </authorList>
    </citation>
    <scope>NUCLEOTIDE SEQUENCE [LARGE SCALE GENOMIC DNA]</scope>
    <source>
        <strain evidence="1 2">PLHS-1</strain>
    </source>
</reference>
<proteinExistence type="predicted"/>
<dbReference type="AlphaFoldDB" id="A0A345Z3F0"/>
<gene>
    <name evidence="1" type="ORF">SALLE_v1c04550</name>
</gene>
<sequence>MINFAKPDNLTKNEADKLVHLIPYWEKAGILVSKKLNKWLIKFASEGKGYLKTIDINGDVTEQIFYNAINFANFYNIKINKIKANPKILKKFSKMIVQTTELMAICQAIKIITEFYSIIEKETVSEKRNLAISLLNDKNFKIFEQSKSEIMSQIGDDEYLDITFKEAAMFDGRIFESKNITFKVLSYLRLLSKKKKISESVLMNCNYSLFFSENFSWYLKKYLNNFIINIY</sequence>
<keyword evidence="2" id="KW-1185">Reference proteome</keyword>
<dbReference type="RefSeq" id="WP_115558039.1">
    <property type="nucleotide sequence ID" value="NZ_CP031376.1"/>
</dbReference>
<evidence type="ECO:0000313" key="1">
    <source>
        <dbReference type="EMBL" id="AXK51129.1"/>
    </source>
</evidence>
<dbReference type="EMBL" id="CP031376">
    <property type="protein sequence ID" value="AXK51129.1"/>
    <property type="molecule type" value="Genomic_DNA"/>
</dbReference>
<dbReference type="Proteomes" id="UP000254792">
    <property type="component" value="Chromosome"/>
</dbReference>
<protein>
    <submittedName>
        <fullName evidence="1">Uncharacterized protein</fullName>
    </submittedName>
</protein>